<evidence type="ECO:0000259" key="5">
    <source>
        <dbReference type="PROSITE" id="PS50931"/>
    </source>
</evidence>
<dbReference type="GO" id="GO:0003677">
    <property type="term" value="F:DNA binding"/>
    <property type="evidence" value="ECO:0007669"/>
    <property type="project" value="UniProtKB-KW"/>
</dbReference>
<dbReference type="Pfam" id="PF03466">
    <property type="entry name" value="LysR_substrate"/>
    <property type="match status" value="1"/>
</dbReference>
<keyword evidence="3" id="KW-0238">DNA-binding</keyword>
<dbReference type="Gene3D" id="3.40.190.290">
    <property type="match status" value="1"/>
</dbReference>
<dbReference type="STRING" id="2034155.BMI79_04015"/>
<dbReference type="GO" id="GO:0003700">
    <property type="term" value="F:DNA-binding transcription factor activity"/>
    <property type="evidence" value="ECO:0007669"/>
    <property type="project" value="InterPro"/>
</dbReference>
<protein>
    <submittedName>
        <fullName evidence="6">LysR family transcriptional regulator</fullName>
    </submittedName>
</protein>
<name>A0A1S8CM32_9GAMM</name>
<dbReference type="PANTHER" id="PTHR30419:SF14">
    <property type="entry name" value="LYSR FAMILY TRANSCRIPTIONAL REGULATOR"/>
    <property type="match status" value="1"/>
</dbReference>
<keyword evidence="2" id="KW-0805">Transcription regulation</keyword>
<evidence type="ECO:0000313" key="7">
    <source>
        <dbReference type="Proteomes" id="UP000216021"/>
    </source>
</evidence>
<proteinExistence type="inferred from homology"/>
<dbReference type="RefSeq" id="WP_076940687.1">
    <property type="nucleotide sequence ID" value="NZ_MOXD01000002.1"/>
</dbReference>
<keyword evidence="4" id="KW-0804">Transcription</keyword>
<comment type="similarity">
    <text evidence="1">Belongs to the LysR transcriptional regulatory family.</text>
</comment>
<evidence type="ECO:0000256" key="1">
    <source>
        <dbReference type="ARBA" id="ARBA00009437"/>
    </source>
</evidence>
<dbReference type="PROSITE" id="PS50931">
    <property type="entry name" value="HTH_LYSR"/>
    <property type="match status" value="1"/>
</dbReference>
<dbReference type="GO" id="GO:0005829">
    <property type="term" value="C:cytosol"/>
    <property type="evidence" value="ECO:0007669"/>
    <property type="project" value="TreeGrafter"/>
</dbReference>
<dbReference type="PANTHER" id="PTHR30419">
    <property type="entry name" value="HTH-TYPE TRANSCRIPTIONAL REGULATOR YBHD"/>
    <property type="match status" value="1"/>
</dbReference>
<dbReference type="Gene3D" id="1.10.10.10">
    <property type="entry name" value="Winged helix-like DNA-binding domain superfamily/Winged helix DNA-binding domain"/>
    <property type="match status" value="1"/>
</dbReference>
<dbReference type="InterPro" id="IPR000847">
    <property type="entry name" value="LysR_HTH_N"/>
</dbReference>
<evidence type="ECO:0000256" key="2">
    <source>
        <dbReference type="ARBA" id="ARBA00023015"/>
    </source>
</evidence>
<evidence type="ECO:0000313" key="6">
    <source>
        <dbReference type="EMBL" id="OMQ25492.1"/>
    </source>
</evidence>
<evidence type="ECO:0000256" key="3">
    <source>
        <dbReference type="ARBA" id="ARBA00023125"/>
    </source>
</evidence>
<feature type="domain" description="HTH lysR-type" evidence="5">
    <location>
        <begin position="6"/>
        <end position="63"/>
    </location>
</feature>
<dbReference type="SUPFAM" id="SSF53850">
    <property type="entry name" value="Periplasmic binding protein-like II"/>
    <property type="match status" value="1"/>
</dbReference>
<comment type="caution">
    <text evidence="6">The sequence shown here is derived from an EMBL/GenBank/DDBJ whole genome shotgun (WGS) entry which is preliminary data.</text>
</comment>
<keyword evidence="7" id="KW-1185">Reference proteome</keyword>
<sequence>MNKLQFKMRDLKIISVIAETRSIGGAATLLGIAQANVSKHLSDFETRIGLKIFERTTRYLALTQFGEALVPYINATLEKNEELANFISDYKHEKRGRVTIYGPTGVVSYLARSVIHKIKDIGDIHIHLKTYNLNRHEFFEGAEFPDDCDILITNTLPKDEGLVASYLTKYAVTAFATQEYLNRNPINSPDELVNHSCILIDSMMIDDANIWKFYPHDSDEVREFRVTGNYICDNSQNALELARNNLGIILAPKGNIQKYIQQGVLIPCFNHMHEWKLDLIAIFRKREYQPRRVQYVLDGVLENLRMQIEQDVNRE</sequence>
<organism evidence="6 7">
    <name type="scientific">Serratia oryzae</name>
    <dbReference type="NCBI Taxonomy" id="2034155"/>
    <lineage>
        <taxon>Bacteria</taxon>
        <taxon>Pseudomonadati</taxon>
        <taxon>Pseudomonadota</taxon>
        <taxon>Gammaproteobacteria</taxon>
        <taxon>Enterobacterales</taxon>
        <taxon>Yersiniaceae</taxon>
        <taxon>Serratia</taxon>
    </lineage>
</organism>
<reference evidence="6 7" key="1">
    <citation type="submission" date="2016-11" db="EMBL/GenBank/DDBJ databases">
        <title>Rahnella oryzae sp. nov., isolated from rice root.</title>
        <authorList>
            <person name="Zhang X.-X."/>
            <person name="Zhang J."/>
        </authorList>
    </citation>
    <scope>NUCLEOTIDE SEQUENCE [LARGE SCALE GENOMIC DNA]</scope>
    <source>
        <strain evidence="6 7">J11-6</strain>
    </source>
</reference>
<dbReference type="OrthoDB" id="6420818at2"/>
<dbReference type="InterPro" id="IPR050950">
    <property type="entry name" value="HTH-type_LysR_regulators"/>
</dbReference>
<dbReference type="SUPFAM" id="SSF46785">
    <property type="entry name" value="Winged helix' DNA-binding domain"/>
    <property type="match status" value="1"/>
</dbReference>
<gene>
    <name evidence="6" type="ORF">BMI79_04015</name>
</gene>
<dbReference type="AlphaFoldDB" id="A0A1S8CM32"/>
<evidence type="ECO:0000256" key="4">
    <source>
        <dbReference type="ARBA" id="ARBA00023163"/>
    </source>
</evidence>
<dbReference type="EMBL" id="MOXD01000002">
    <property type="protein sequence ID" value="OMQ25492.1"/>
    <property type="molecule type" value="Genomic_DNA"/>
</dbReference>
<accession>A0A1S8CM32</accession>
<dbReference type="Pfam" id="PF00126">
    <property type="entry name" value="HTH_1"/>
    <property type="match status" value="1"/>
</dbReference>
<dbReference type="InterPro" id="IPR005119">
    <property type="entry name" value="LysR_subst-bd"/>
</dbReference>
<dbReference type="InterPro" id="IPR036388">
    <property type="entry name" value="WH-like_DNA-bd_sf"/>
</dbReference>
<dbReference type="InterPro" id="IPR036390">
    <property type="entry name" value="WH_DNA-bd_sf"/>
</dbReference>
<dbReference type="Proteomes" id="UP000216021">
    <property type="component" value="Unassembled WGS sequence"/>
</dbReference>